<proteinExistence type="predicted"/>
<evidence type="ECO:0000313" key="1">
    <source>
        <dbReference type="EMBL" id="KAI4379939.1"/>
    </source>
</evidence>
<organism evidence="1 2">
    <name type="scientific">Melastoma candidum</name>
    <dbReference type="NCBI Taxonomy" id="119954"/>
    <lineage>
        <taxon>Eukaryota</taxon>
        <taxon>Viridiplantae</taxon>
        <taxon>Streptophyta</taxon>
        <taxon>Embryophyta</taxon>
        <taxon>Tracheophyta</taxon>
        <taxon>Spermatophyta</taxon>
        <taxon>Magnoliopsida</taxon>
        <taxon>eudicotyledons</taxon>
        <taxon>Gunneridae</taxon>
        <taxon>Pentapetalae</taxon>
        <taxon>rosids</taxon>
        <taxon>malvids</taxon>
        <taxon>Myrtales</taxon>
        <taxon>Melastomataceae</taxon>
        <taxon>Melastomatoideae</taxon>
        <taxon>Melastomateae</taxon>
        <taxon>Melastoma</taxon>
    </lineage>
</organism>
<gene>
    <name evidence="1" type="ORF">MLD38_006175</name>
</gene>
<reference evidence="2" key="1">
    <citation type="journal article" date="2023" name="Front. Plant Sci.">
        <title>Chromosomal-level genome assembly of Melastoma candidum provides insights into trichome evolution.</title>
        <authorList>
            <person name="Zhong Y."/>
            <person name="Wu W."/>
            <person name="Sun C."/>
            <person name="Zou P."/>
            <person name="Liu Y."/>
            <person name="Dai S."/>
            <person name="Zhou R."/>
        </authorList>
    </citation>
    <scope>NUCLEOTIDE SEQUENCE [LARGE SCALE GENOMIC DNA]</scope>
</reference>
<comment type="caution">
    <text evidence="1">The sequence shown here is derived from an EMBL/GenBank/DDBJ whole genome shotgun (WGS) entry which is preliminary data.</text>
</comment>
<keyword evidence="2" id="KW-1185">Reference proteome</keyword>
<dbReference type="EMBL" id="CM042882">
    <property type="protein sequence ID" value="KAI4379939.1"/>
    <property type="molecule type" value="Genomic_DNA"/>
</dbReference>
<name>A0ACB9RQT1_9MYRT</name>
<protein>
    <submittedName>
        <fullName evidence="1">Uncharacterized protein</fullName>
    </submittedName>
</protein>
<sequence>MKRVRDANERDVRPMFPRLHVNDSENAGPRAPPRNKIALYEQLSIPSQRFHPRAFPSIPEQQQVRDGAGWNACASRHMCMSTLRNHSENSKVRKADGVTRPRWRKSIGNEDDLTVPVLVQSRNSPCENEKSNAKEKGGLAIAPIVTAKQTMVKSSRGNDLHKSSSFSKDPVAPGTNEVGTASSTDTRGQVVENSSMLHELDAKVLQRCKENTQSEDHGQGYGFIGSLEDISMAISTQFGTGCQPPVLDCQPADTTVLDSRCGAVKGDDTTEASIIDSTSATEISPDDVIEVIGQKHFQKARQLIVNQQMAFARQVFELHRLIKVQKLIAESPLIVVKNGPVYGNGKCVPKRPSSVTKEKAEKERPSLHHVECSAEGAVAKTQAASPRIINQRAVHGTHMGDYPVDPKPSNTSIGFWSYPRVLGHQWLIPVLSPSEGPIYKPFPVPGYPGPVSRGNRPYYSPFMGKFLSPMYGFPIHQFAGPGYFPSYGMAMSFSVSSSIVDQFSAPVSYSQNGPASREDAEGLQHQSYCQSILMEKQGSTMKRKIQPSNDSELQGSTGSILTDQTEALGILPEDPSPATTEQTTGVIKVVPHNPQSAIECAAKIFWSIQQERKQHD</sequence>
<dbReference type="Proteomes" id="UP001057402">
    <property type="component" value="Chromosome 3"/>
</dbReference>
<accession>A0ACB9RQT1</accession>
<evidence type="ECO:0000313" key="2">
    <source>
        <dbReference type="Proteomes" id="UP001057402"/>
    </source>
</evidence>